<dbReference type="Gene3D" id="2.60.40.150">
    <property type="entry name" value="C2 domain"/>
    <property type="match status" value="1"/>
</dbReference>
<organism evidence="2 3">
    <name type="scientific">Monoraphidium neglectum</name>
    <dbReference type="NCBI Taxonomy" id="145388"/>
    <lineage>
        <taxon>Eukaryota</taxon>
        <taxon>Viridiplantae</taxon>
        <taxon>Chlorophyta</taxon>
        <taxon>core chlorophytes</taxon>
        <taxon>Chlorophyceae</taxon>
        <taxon>CS clade</taxon>
        <taxon>Sphaeropleales</taxon>
        <taxon>Selenastraceae</taxon>
        <taxon>Monoraphidium</taxon>
    </lineage>
</organism>
<dbReference type="EC" id="3.6.1.-" evidence="2"/>
<reference evidence="2 3" key="1">
    <citation type="journal article" date="2013" name="BMC Genomics">
        <title>Reconstruction of the lipid metabolism for the microalga Monoraphidium neglectum from its genome sequence reveals characteristics suitable for biofuel production.</title>
        <authorList>
            <person name="Bogen C."/>
            <person name="Al-Dilaimi A."/>
            <person name="Albersmeier A."/>
            <person name="Wichmann J."/>
            <person name="Grundmann M."/>
            <person name="Rupp O."/>
            <person name="Lauersen K.J."/>
            <person name="Blifernez-Klassen O."/>
            <person name="Kalinowski J."/>
            <person name="Goesmann A."/>
            <person name="Mussgnug J.H."/>
            <person name="Kruse O."/>
        </authorList>
    </citation>
    <scope>NUCLEOTIDE SEQUENCE [LARGE SCALE GENOMIC DNA]</scope>
    <source>
        <strain evidence="2 3">SAG 48.87</strain>
    </source>
</reference>
<dbReference type="InterPro" id="IPR011545">
    <property type="entry name" value="DEAD/DEAH_box_helicase_dom"/>
</dbReference>
<accession>A0A0D2MC59</accession>
<protein>
    <submittedName>
        <fullName evidence="2">Small nuclear ribonucleoprotein</fullName>
        <ecNumber evidence="2">3.6.1.-</ecNumber>
    </submittedName>
</protein>
<dbReference type="PANTHER" id="PTHR47835">
    <property type="entry name" value="HFM1, ATP DEPENDENT DNA HELICASE HOMOLOG"/>
    <property type="match status" value="1"/>
</dbReference>
<dbReference type="InterPro" id="IPR035892">
    <property type="entry name" value="C2_domain_sf"/>
</dbReference>
<dbReference type="KEGG" id="mng:MNEG_15093"/>
<dbReference type="EMBL" id="KK105241">
    <property type="protein sequence ID" value="KIY92870.1"/>
    <property type="molecule type" value="Genomic_DNA"/>
</dbReference>
<dbReference type="GeneID" id="25732720"/>
<evidence type="ECO:0000313" key="3">
    <source>
        <dbReference type="Proteomes" id="UP000054498"/>
    </source>
</evidence>
<keyword evidence="2" id="KW-0687">Ribonucleoprotein</keyword>
<dbReference type="GO" id="GO:0016787">
    <property type="term" value="F:hydrolase activity"/>
    <property type="evidence" value="ECO:0007669"/>
    <property type="project" value="UniProtKB-KW"/>
</dbReference>
<dbReference type="PROSITE" id="PS51192">
    <property type="entry name" value="HELICASE_ATP_BIND_1"/>
    <property type="match status" value="1"/>
</dbReference>
<sequence length="269" mass="29348">MCCSVPVLLHHQFWLLRKALVAGGEESGLSFTLPISEPLPPQYFVRLVSDRWLACEAVLPISFRHLILPEKFSPPTELLDLQPLPVTALRNAAFEELYTRPAGGEGGAGAAAQRPIAVFNAIQTQPSAAARAGMVALRSYARAAVRARAPRVFNALYHTDDNVLLAAPTGSGKTIAAEFALLRMLQRAKEGKGVARCVYVAPLDAIVAERAADWREKFGKGLGLTVEVLTGESASDLKRLERAQLVLSSAQNWDMLSRRWKQRKNVQGP</sequence>
<dbReference type="GO" id="GO:0005524">
    <property type="term" value="F:ATP binding"/>
    <property type="evidence" value="ECO:0007669"/>
    <property type="project" value="InterPro"/>
</dbReference>
<dbReference type="SUPFAM" id="SSF52540">
    <property type="entry name" value="P-loop containing nucleoside triphosphate hydrolases"/>
    <property type="match status" value="1"/>
</dbReference>
<dbReference type="InterPro" id="IPR004179">
    <property type="entry name" value="Sec63-dom"/>
</dbReference>
<dbReference type="Gene3D" id="3.40.50.300">
    <property type="entry name" value="P-loop containing nucleotide triphosphate hydrolases"/>
    <property type="match status" value="1"/>
</dbReference>
<gene>
    <name evidence="2" type="ORF">MNEG_15093</name>
</gene>
<name>A0A0D2MC59_9CHLO</name>
<dbReference type="GO" id="GO:0051321">
    <property type="term" value="P:meiotic cell cycle"/>
    <property type="evidence" value="ECO:0007669"/>
    <property type="project" value="UniProtKB-KW"/>
</dbReference>
<dbReference type="Pfam" id="PF02889">
    <property type="entry name" value="Sec63"/>
    <property type="match status" value="1"/>
</dbReference>
<dbReference type="GO" id="GO:0043138">
    <property type="term" value="F:3'-5' DNA helicase activity"/>
    <property type="evidence" value="ECO:0007669"/>
    <property type="project" value="UniProtKB-EC"/>
</dbReference>
<dbReference type="Proteomes" id="UP000054498">
    <property type="component" value="Unassembled WGS sequence"/>
</dbReference>
<keyword evidence="2" id="KW-0378">Hydrolase</keyword>
<dbReference type="RefSeq" id="XP_013891890.1">
    <property type="nucleotide sequence ID" value="XM_014036436.1"/>
</dbReference>
<dbReference type="AlphaFoldDB" id="A0A0D2MC59"/>
<keyword evidence="3" id="KW-1185">Reference proteome</keyword>
<dbReference type="InterPro" id="IPR014001">
    <property type="entry name" value="Helicase_ATP-bd"/>
</dbReference>
<dbReference type="GO" id="GO:0003676">
    <property type="term" value="F:nucleic acid binding"/>
    <property type="evidence" value="ECO:0007669"/>
    <property type="project" value="InterPro"/>
</dbReference>
<proteinExistence type="predicted"/>
<dbReference type="GO" id="GO:1990904">
    <property type="term" value="C:ribonucleoprotein complex"/>
    <property type="evidence" value="ECO:0007669"/>
    <property type="project" value="UniProtKB-KW"/>
</dbReference>
<feature type="domain" description="Helicase ATP-binding" evidence="1">
    <location>
        <begin position="154"/>
        <end position="269"/>
    </location>
</feature>
<evidence type="ECO:0000313" key="2">
    <source>
        <dbReference type="EMBL" id="KIY92870.1"/>
    </source>
</evidence>
<dbReference type="Pfam" id="PF00270">
    <property type="entry name" value="DEAD"/>
    <property type="match status" value="1"/>
</dbReference>
<evidence type="ECO:0000259" key="1">
    <source>
        <dbReference type="PROSITE" id="PS51192"/>
    </source>
</evidence>
<dbReference type="InterPro" id="IPR027417">
    <property type="entry name" value="P-loop_NTPase"/>
</dbReference>
<dbReference type="STRING" id="145388.A0A0D2MC59"/>
<dbReference type="PANTHER" id="PTHR47835:SF3">
    <property type="entry name" value="HELICASE FOR MEIOSIS 1"/>
    <property type="match status" value="1"/>
</dbReference>
<dbReference type="InterPro" id="IPR052247">
    <property type="entry name" value="Meiotic_Crossover_Helicase"/>
</dbReference>
<dbReference type="OrthoDB" id="5575at2759"/>